<dbReference type="Gene3D" id="2.130.10.10">
    <property type="entry name" value="YVTN repeat-like/Quinoprotein amine dehydrogenase"/>
    <property type="match status" value="1"/>
</dbReference>
<dbReference type="InterPro" id="IPR015943">
    <property type="entry name" value="WD40/YVTN_repeat-like_dom_sf"/>
</dbReference>
<proteinExistence type="predicted"/>
<comment type="caution">
    <text evidence="2">The sequence shown here is derived from an EMBL/GenBank/DDBJ whole genome shotgun (WGS) entry which is preliminary data.</text>
</comment>
<sequence>MKFTPTPLLALMALPMAPGALARPSSCKAKVVAPKAIYTISNDQQNAVVAMPVQADGMVGKATSIATGGTGANGIDGSKNQPSAPDALFSQSALTVAGKMLFAVNAGSNTISMFAIDAADPTKLTMVGKPAAVPGEFPTTVAASDKNKIVCVGMTGAKAGVACAPFSAGGGVGPMDALRPFNLGQSTPPVGPTNTVSQVLFSRDQRTLLATVKGDPTKNNTGFLARFAVADAGGCGGAIVAQKGAMASPAGTAVLFGAATIPGSQDIFATDASFGAAVLSTQDANAVAVKGKGVVDGQKATCWATVSSATKSAFVTDVGTNRLVEMSVANAKIMGQVDLSANGDPGLIDLMAGGNFIYALSPGNGSTPTAITVVDAMKKTQVQHFQIVSAGKNSMGLAMLV</sequence>
<name>A0ABR1UK49_9PEZI</name>
<dbReference type="EMBL" id="JAQQWM010000006">
    <property type="protein sequence ID" value="KAK8059294.1"/>
    <property type="molecule type" value="Genomic_DNA"/>
</dbReference>
<evidence type="ECO:0000256" key="1">
    <source>
        <dbReference type="SAM" id="SignalP"/>
    </source>
</evidence>
<accession>A0ABR1UK49</accession>
<reference evidence="2 3" key="1">
    <citation type="submission" date="2023-01" db="EMBL/GenBank/DDBJ databases">
        <title>Analysis of 21 Apiospora genomes using comparative genomics revels a genus with tremendous synthesis potential of carbohydrate active enzymes and secondary metabolites.</title>
        <authorList>
            <person name="Sorensen T."/>
        </authorList>
    </citation>
    <scope>NUCLEOTIDE SEQUENCE [LARGE SCALE GENOMIC DNA]</scope>
    <source>
        <strain evidence="2 3">CBS 83171</strain>
    </source>
</reference>
<feature type="chain" id="PRO_5045951542" description="3-carboxymuconate cyclase" evidence="1">
    <location>
        <begin position="23"/>
        <end position="401"/>
    </location>
</feature>
<keyword evidence="1" id="KW-0732">Signal</keyword>
<dbReference type="SUPFAM" id="SSF63829">
    <property type="entry name" value="Calcium-dependent phosphotriesterase"/>
    <property type="match status" value="1"/>
</dbReference>
<protein>
    <recommendedName>
        <fullName evidence="4">3-carboxymuconate cyclase</fullName>
    </recommendedName>
</protein>
<organism evidence="2 3">
    <name type="scientific">Apiospora saccharicola</name>
    <dbReference type="NCBI Taxonomy" id="335842"/>
    <lineage>
        <taxon>Eukaryota</taxon>
        <taxon>Fungi</taxon>
        <taxon>Dikarya</taxon>
        <taxon>Ascomycota</taxon>
        <taxon>Pezizomycotina</taxon>
        <taxon>Sordariomycetes</taxon>
        <taxon>Xylariomycetidae</taxon>
        <taxon>Amphisphaeriales</taxon>
        <taxon>Apiosporaceae</taxon>
        <taxon>Apiospora</taxon>
    </lineage>
</organism>
<evidence type="ECO:0008006" key="4">
    <source>
        <dbReference type="Google" id="ProtNLM"/>
    </source>
</evidence>
<keyword evidence="3" id="KW-1185">Reference proteome</keyword>
<evidence type="ECO:0000313" key="2">
    <source>
        <dbReference type="EMBL" id="KAK8059294.1"/>
    </source>
</evidence>
<dbReference type="Proteomes" id="UP001446871">
    <property type="component" value="Unassembled WGS sequence"/>
</dbReference>
<feature type="signal peptide" evidence="1">
    <location>
        <begin position="1"/>
        <end position="22"/>
    </location>
</feature>
<gene>
    <name evidence="2" type="ORF">PG996_009224</name>
</gene>
<evidence type="ECO:0000313" key="3">
    <source>
        <dbReference type="Proteomes" id="UP001446871"/>
    </source>
</evidence>